<comment type="similarity">
    <text evidence="2">Belongs to the YPP1 family.</text>
</comment>
<dbReference type="Pfam" id="PF13432">
    <property type="entry name" value="TPR_16"/>
    <property type="match status" value="1"/>
</dbReference>
<name>A0A382A4T0_9ZZZZ</name>
<protein>
    <submittedName>
        <fullName evidence="3">Uncharacterized protein</fullName>
    </submittedName>
</protein>
<organism evidence="3">
    <name type="scientific">marine metagenome</name>
    <dbReference type="NCBI Taxonomy" id="408172"/>
    <lineage>
        <taxon>unclassified sequences</taxon>
        <taxon>metagenomes</taxon>
        <taxon>ecological metagenomes</taxon>
    </lineage>
</organism>
<accession>A0A382A4T0</accession>
<dbReference type="InterPro" id="IPR051722">
    <property type="entry name" value="Endocytosis_PI4K-reg_protein"/>
</dbReference>
<comment type="function">
    <text evidence="1">Involved in endocytosis.</text>
</comment>
<proteinExistence type="inferred from homology"/>
<dbReference type="SMART" id="SM00028">
    <property type="entry name" value="TPR"/>
    <property type="match status" value="3"/>
</dbReference>
<dbReference type="EMBL" id="UINC01023918">
    <property type="protein sequence ID" value="SVA96548.1"/>
    <property type="molecule type" value="Genomic_DNA"/>
</dbReference>
<dbReference type="SUPFAM" id="SSF48452">
    <property type="entry name" value="TPR-like"/>
    <property type="match status" value="1"/>
</dbReference>
<sequence>MPDEATSPTPDQLWEKAAEYLESNETEGAQKSLLHWALLLDAEAKAAWLDRLPPKLFNAVSSIVRTAEILSDNTNDTALAWVSIGRAWLDRDQPEWAHACFVNAAAAAPENDGMYHELGMSWHRKNEPGQALNAFQQAAKLNPDHAGTSHNLGLCHQGLGQLQKAIEAFERALTIEPGHPLAGVELGSIRLDDLDLAGAEVCLSGVIGRHPDNAAARRNRAQLLLLQGQFKQGWIDFDYRFQTGTREHYPVDTLWRGEPIGDKKLLIHFEQGLGDTVMFSRFLPQVQALCAELIFECQPTLINLLRQSFPNIESVAEGDAPGDFDVHLPLLSLGERLGLDESNLPGNHPYLVATGRASLPDSGRLRVGLAWAGNPHHKKDATRSIAWEQFATLTGLDDIDYICLQVGPRAEDCRGSGVISLGDQLSDCAATAAVIGQLDLVITVDTAVAHLAGALGKPTWVLVSTVPDWRWQLNRADSPWYPTVKLYRQRTREEDWSATLERVKHDLAKRLA</sequence>
<dbReference type="PROSITE" id="PS50293">
    <property type="entry name" value="TPR_REGION"/>
    <property type="match status" value="1"/>
</dbReference>
<evidence type="ECO:0000313" key="3">
    <source>
        <dbReference type="EMBL" id="SVA96548.1"/>
    </source>
</evidence>
<gene>
    <name evidence="3" type="ORF">METZ01_LOCUS149402</name>
</gene>
<evidence type="ECO:0000256" key="2">
    <source>
        <dbReference type="ARBA" id="ARBA00038251"/>
    </source>
</evidence>
<dbReference type="PROSITE" id="PS50005">
    <property type="entry name" value="TPR"/>
    <property type="match status" value="2"/>
</dbReference>
<dbReference type="InterPro" id="IPR011990">
    <property type="entry name" value="TPR-like_helical_dom_sf"/>
</dbReference>
<dbReference type="PANTHER" id="PTHR23083">
    <property type="entry name" value="TETRATRICOPEPTIDE REPEAT PROTEIN, TPR"/>
    <property type="match status" value="1"/>
</dbReference>
<dbReference type="SUPFAM" id="SSF53756">
    <property type="entry name" value="UDP-Glycosyltransferase/glycogen phosphorylase"/>
    <property type="match status" value="1"/>
</dbReference>
<dbReference type="InterPro" id="IPR019734">
    <property type="entry name" value="TPR_rpt"/>
</dbReference>
<reference evidence="3" key="1">
    <citation type="submission" date="2018-05" db="EMBL/GenBank/DDBJ databases">
        <authorList>
            <person name="Lanie J.A."/>
            <person name="Ng W.-L."/>
            <person name="Kazmierczak K.M."/>
            <person name="Andrzejewski T.M."/>
            <person name="Davidsen T.M."/>
            <person name="Wayne K.J."/>
            <person name="Tettelin H."/>
            <person name="Glass J.I."/>
            <person name="Rusch D."/>
            <person name="Podicherti R."/>
            <person name="Tsui H.-C.T."/>
            <person name="Winkler M.E."/>
        </authorList>
    </citation>
    <scope>NUCLEOTIDE SEQUENCE</scope>
</reference>
<dbReference type="Pfam" id="PF00515">
    <property type="entry name" value="TPR_1"/>
    <property type="match status" value="1"/>
</dbReference>
<dbReference type="AlphaFoldDB" id="A0A382A4T0"/>
<dbReference type="Gene3D" id="1.25.40.10">
    <property type="entry name" value="Tetratricopeptide repeat domain"/>
    <property type="match status" value="1"/>
</dbReference>
<evidence type="ECO:0000256" key="1">
    <source>
        <dbReference type="ARBA" id="ARBA00002550"/>
    </source>
</evidence>
<dbReference type="PANTHER" id="PTHR23083:SF464">
    <property type="entry name" value="TETRATRICOPEPTIDE REPEAT DOMAIN 7, ISOFORM A"/>
    <property type="match status" value="1"/>
</dbReference>
<dbReference type="Gene3D" id="3.40.50.2000">
    <property type="entry name" value="Glycogen Phosphorylase B"/>
    <property type="match status" value="1"/>
</dbReference>